<protein>
    <submittedName>
        <fullName evidence="2">Uncharacterized protein</fullName>
    </submittedName>
</protein>
<evidence type="ECO:0000313" key="1">
    <source>
        <dbReference type="Proteomes" id="UP000095283"/>
    </source>
</evidence>
<sequence length="66" mass="7406">MLLTRNGYVVPSYPKYTVSVSRARIGDMSATPVVLRLDLVKTSAIRSTYYEKLISKEINVIITELA</sequence>
<dbReference type="WBParaSite" id="Hba_15808">
    <property type="protein sequence ID" value="Hba_15808"/>
    <property type="gene ID" value="Hba_15808"/>
</dbReference>
<reference evidence="2" key="1">
    <citation type="submission" date="2016-11" db="UniProtKB">
        <authorList>
            <consortium name="WormBaseParasite"/>
        </authorList>
    </citation>
    <scope>IDENTIFICATION</scope>
</reference>
<dbReference type="Proteomes" id="UP000095283">
    <property type="component" value="Unplaced"/>
</dbReference>
<proteinExistence type="predicted"/>
<keyword evidence="1" id="KW-1185">Reference proteome</keyword>
<evidence type="ECO:0000313" key="2">
    <source>
        <dbReference type="WBParaSite" id="Hba_15808"/>
    </source>
</evidence>
<dbReference type="AlphaFoldDB" id="A0A1I7XEC0"/>
<organism evidence="1 2">
    <name type="scientific">Heterorhabditis bacteriophora</name>
    <name type="common">Entomopathogenic nematode worm</name>
    <dbReference type="NCBI Taxonomy" id="37862"/>
    <lineage>
        <taxon>Eukaryota</taxon>
        <taxon>Metazoa</taxon>
        <taxon>Ecdysozoa</taxon>
        <taxon>Nematoda</taxon>
        <taxon>Chromadorea</taxon>
        <taxon>Rhabditida</taxon>
        <taxon>Rhabditina</taxon>
        <taxon>Rhabditomorpha</taxon>
        <taxon>Strongyloidea</taxon>
        <taxon>Heterorhabditidae</taxon>
        <taxon>Heterorhabditis</taxon>
    </lineage>
</organism>
<accession>A0A1I7XEC0</accession>
<name>A0A1I7XEC0_HETBA</name>